<dbReference type="InterPro" id="IPR042226">
    <property type="entry name" value="eFR1_2_sf"/>
</dbReference>
<reference evidence="2" key="1">
    <citation type="submission" date="2018-05" db="EMBL/GenBank/DDBJ databases">
        <authorList>
            <person name="Lanie J.A."/>
            <person name="Ng W.-L."/>
            <person name="Kazmierczak K.M."/>
            <person name="Andrzejewski T.M."/>
            <person name="Davidsen T.M."/>
            <person name="Wayne K.J."/>
            <person name="Tettelin H."/>
            <person name="Glass J.I."/>
            <person name="Rusch D."/>
            <person name="Podicherti R."/>
            <person name="Tsui H.-C.T."/>
            <person name="Winkler M.E."/>
        </authorList>
    </citation>
    <scope>NUCLEOTIDE SEQUENCE</scope>
</reference>
<dbReference type="InterPro" id="IPR040783">
    <property type="entry name" value="VLRF1"/>
</dbReference>
<organism evidence="2">
    <name type="scientific">marine metagenome</name>
    <dbReference type="NCBI Taxonomy" id="408172"/>
    <lineage>
        <taxon>unclassified sequences</taxon>
        <taxon>metagenomes</taxon>
        <taxon>ecological metagenomes</taxon>
    </lineage>
</organism>
<sequence length="178" mass="20495">MFRREEEVEVVEPPVPVPMDAILEDQDLLLLEDIFDDAPTVGVILLRLGRFAVGVLEGETLLATKTEGRYVKNRHKAGGSSQRRFERSRERLVRELYDKTCVVVRDIFEPRQGSIKHVFLGGERHILNGFRKRCGFLETMDEIIMTRILEVGEPNQSALESIHKEVFSSRLRTFRVSI</sequence>
<dbReference type="Pfam" id="PF18859">
    <property type="entry name" value="acVLRF1"/>
    <property type="match status" value="1"/>
</dbReference>
<evidence type="ECO:0000259" key="1">
    <source>
        <dbReference type="Pfam" id="PF18859"/>
    </source>
</evidence>
<dbReference type="AlphaFoldDB" id="A0A382E2H5"/>
<evidence type="ECO:0000313" key="2">
    <source>
        <dbReference type="EMBL" id="SVB44910.1"/>
    </source>
</evidence>
<proteinExistence type="predicted"/>
<gene>
    <name evidence="2" type="ORF">METZ01_LOCUS197764</name>
</gene>
<dbReference type="Gene3D" id="3.30.420.60">
    <property type="entry name" value="eRF1 domain 2"/>
    <property type="match status" value="1"/>
</dbReference>
<accession>A0A382E2H5</accession>
<protein>
    <recommendedName>
        <fullName evidence="1">Actinobacteria/chloroflexi VLRF1 release factor domain-containing protein</fullName>
    </recommendedName>
</protein>
<dbReference type="EMBL" id="UINC01042370">
    <property type="protein sequence ID" value="SVB44910.1"/>
    <property type="molecule type" value="Genomic_DNA"/>
</dbReference>
<feature type="domain" description="Actinobacteria/chloroflexi VLRF1 release factor" evidence="1">
    <location>
        <begin position="40"/>
        <end position="171"/>
    </location>
</feature>
<dbReference type="SUPFAM" id="SSF53137">
    <property type="entry name" value="Translational machinery components"/>
    <property type="match status" value="1"/>
</dbReference>
<name>A0A382E2H5_9ZZZZ</name>